<keyword evidence="11" id="KW-1185">Reference proteome</keyword>
<comment type="caution">
    <text evidence="9">The sequence shown here is derived from an EMBL/GenBank/DDBJ whole genome shotgun (WGS) entry which is preliminary data.</text>
</comment>
<evidence type="ECO:0000256" key="6">
    <source>
        <dbReference type="ARBA" id="ARBA00023146"/>
    </source>
</evidence>
<dbReference type="PROSITE" id="PS50861">
    <property type="entry name" value="AA_TRNA_LIGASE_II_GLYAB"/>
    <property type="match status" value="1"/>
</dbReference>
<evidence type="ECO:0000256" key="2">
    <source>
        <dbReference type="ARBA" id="ARBA00022598"/>
    </source>
</evidence>
<dbReference type="GO" id="GO:0005524">
    <property type="term" value="F:ATP binding"/>
    <property type="evidence" value="ECO:0007669"/>
    <property type="project" value="UniProtKB-UniRule"/>
</dbReference>
<dbReference type="RefSeq" id="WP_057768559.1">
    <property type="nucleotide sequence ID" value="NZ_JQAT01000001.1"/>
</dbReference>
<evidence type="ECO:0000313" key="12">
    <source>
        <dbReference type="Proteomes" id="UP000051751"/>
    </source>
</evidence>
<evidence type="ECO:0000256" key="3">
    <source>
        <dbReference type="ARBA" id="ARBA00022741"/>
    </source>
</evidence>
<dbReference type="AlphaFoldDB" id="A0A0R2FLY3"/>
<evidence type="ECO:0000256" key="5">
    <source>
        <dbReference type="ARBA" id="ARBA00022917"/>
    </source>
</evidence>
<organism evidence="9 12">
    <name type="scientific">Lactobacillus selangorensis</name>
    <dbReference type="NCBI Taxonomy" id="81857"/>
    <lineage>
        <taxon>Bacteria</taxon>
        <taxon>Bacillati</taxon>
        <taxon>Bacillota</taxon>
        <taxon>Bacilli</taxon>
        <taxon>Lactobacillales</taxon>
        <taxon>Lactobacillaceae</taxon>
        <taxon>Lactobacillus</taxon>
    </lineage>
</organism>
<reference evidence="11 12" key="1">
    <citation type="journal article" date="2015" name="Genome Announc.">
        <title>Expanding the biotechnology potential of lactobacilli through comparative genomics of 213 strains and associated genera.</title>
        <authorList>
            <person name="Sun Z."/>
            <person name="Harris H.M."/>
            <person name="McCann A."/>
            <person name="Guo C."/>
            <person name="Argimon S."/>
            <person name="Zhang W."/>
            <person name="Yang X."/>
            <person name="Jeffery I.B."/>
            <person name="Cooney J.C."/>
            <person name="Kagawa T.F."/>
            <person name="Liu W."/>
            <person name="Song Y."/>
            <person name="Salvetti E."/>
            <person name="Wrobel A."/>
            <person name="Rasinkangas P."/>
            <person name="Parkhill J."/>
            <person name="Rea M.C."/>
            <person name="O'Sullivan O."/>
            <person name="Ritari J."/>
            <person name="Douillard F.P."/>
            <person name="Paul Ross R."/>
            <person name="Yang R."/>
            <person name="Briner A.E."/>
            <person name="Felis G.E."/>
            <person name="de Vos W.M."/>
            <person name="Barrangou R."/>
            <person name="Klaenhammer T.R."/>
            <person name="Caufield P.W."/>
            <person name="Cui Y."/>
            <person name="Zhang H."/>
            <person name="O'Toole P.W."/>
        </authorList>
    </citation>
    <scope>NUCLEOTIDE SEQUENCE [LARGE SCALE GENOMIC DNA]</scope>
    <source>
        <strain evidence="9 12">ATCC BAA-66</strain>
        <strain evidence="10 11">DSM 13344</strain>
    </source>
</reference>
<comment type="catalytic activity">
    <reaction evidence="7 8">
        <text>tRNA(Gly) + glycine + ATP = glycyl-tRNA(Gly) + AMP + diphosphate</text>
        <dbReference type="Rhea" id="RHEA:16013"/>
        <dbReference type="Rhea" id="RHEA-COMP:9664"/>
        <dbReference type="Rhea" id="RHEA-COMP:9683"/>
        <dbReference type="ChEBI" id="CHEBI:30616"/>
        <dbReference type="ChEBI" id="CHEBI:33019"/>
        <dbReference type="ChEBI" id="CHEBI:57305"/>
        <dbReference type="ChEBI" id="CHEBI:78442"/>
        <dbReference type="ChEBI" id="CHEBI:78522"/>
        <dbReference type="ChEBI" id="CHEBI:456215"/>
        <dbReference type="EC" id="6.1.1.14"/>
    </reaction>
</comment>
<dbReference type="EC" id="6.1.1.14" evidence="8"/>
<dbReference type="OrthoDB" id="9775440at2"/>
<evidence type="ECO:0000313" key="10">
    <source>
        <dbReference type="EMBL" id="KRN33950.1"/>
    </source>
</evidence>
<comment type="similarity">
    <text evidence="1 8">Belongs to the class-II aminoacyl-tRNA synthetase family.</text>
</comment>
<accession>A0A0R2FLY3</accession>
<gene>
    <name evidence="8" type="primary">glyS</name>
    <name evidence="9" type="ORF">IV38_GL000405</name>
    <name evidence="10" type="ORF">IV40_GL000263</name>
</gene>
<dbReference type="PANTHER" id="PTHR30075:SF2">
    <property type="entry name" value="GLYCINE--TRNA LIGASE, CHLOROPLASTIC_MITOCHONDRIAL 2"/>
    <property type="match status" value="1"/>
</dbReference>
<dbReference type="GO" id="GO:0006426">
    <property type="term" value="P:glycyl-tRNA aminoacylation"/>
    <property type="evidence" value="ECO:0007669"/>
    <property type="project" value="UniProtKB-UniRule"/>
</dbReference>
<dbReference type="EMBL" id="JQAZ01000001">
    <property type="protein sequence ID" value="KRN33950.1"/>
    <property type="molecule type" value="Genomic_DNA"/>
</dbReference>
<dbReference type="PATRIC" id="fig|81857.3.peg.410"/>
<evidence type="ECO:0000256" key="1">
    <source>
        <dbReference type="ARBA" id="ARBA00008226"/>
    </source>
</evidence>
<dbReference type="HAMAP" id="MF_00255">
    <property type="entry name" value="Gly_tRNA_synth_beta"/>
    <property type="match status" value="1"/>
</dbReference>
<keyword evidence="2 8" id="KW-0436">Ligase</keyword>
<evidence type="ECO:0000256" key="7">
    <source>
        <dbReference type="ARBA" id="ARBA00047937"/>
    </source>
</evidence>
<evidence type="ECO:0000256" key="4">
    <source>
        <dbReference type="ARBA" id="ARBA00022840"/>
    </source>
</evidence>
<protein>
    <recommendedName>
        <fullName evidence="8">Glycine--tRNA ligase beta subunit</fullName>
        <ecNumber evidence="8">6.1.1.14</ecNumber>
    </recommendedName>
    <alternativeName>
        <fullName evidence="8">Glycyl-tRNA synthetase beta subunit</fullName>
        <shortName evidence="8">GlyRS</shortName>
    </alternativeName>
</protein>
<name>A0A0R2FLY3_9LACO</name>
<dbReference type="NCBIfam" id="TIGR00211">
    <property type="entry name" value="glyS"/>
    <property type="match status" value="1"/>
</dbReference>
<keyword evidence="6 8" id="KW-0030">Aminoacyl-tRNA synthetase</keyword>
<sequence>MSKTFLLEIGLEEMPAHVVTPSVEQLENRVEDFLDKNHLAYESVRPYSTPRRLAVMVEGLADKQDDIEVDAKGPAKKIAVDADGNWTKAAKGFARGQKSDPDQIVFKDLKGTEYAYIHKLIPGKPAAEVLQGLDKVVEAMTFPTRMHWHTYHFEYIRPIHWIVALLDDQVIDFQVLNIKTGRQTQGHRFLGEPVALKQASDYQQALADQFVIADAEDRKNMIRQQINQMAAEQNWQVVLDADLLEEVNNLVEYPTAFYGTFEKRFLDIPEAVLITSMKDNQRYFYVRDQNGKLLPYFISVRNGDKAHLENVVHGNEKVLTARLEDAAFFYQEDQKHTIDDYVERLKKVSFHDKIGSMYAKMLRVHAIAHFLGEKYQLSNQEMKDLDRASMIYKFDLVTSMVGEFSELQGVMGEVYAKLAGEDENVAVAIREHYMPTSSEGELPQTSVGSVLALADKIDSIGAFFSVDMIPNGSNDPYALRRQAYGIVRIVEDHGWHLPIGKVENEVARVLTDAGVTDGLDVTKNQKEVLDFMLDRMRQWLGNAAVRHDIIDAVVESSSEDPLTMFAAAKTLEAHKDDDDFKDTIEAVTRVLRLDAKADFDENTDLTVDPSLFENDSEKQLNEAVIDLSEKWFDQTIEEDYQSLRELRPLIDEYFDQTMIMDKNEQVRDNRLKQLAQVAKLANVLGDLNQLVVK</sequence>
<dbReference type="GO" id="GO:0005829">
    <property type="term" value="C:cytosol"/>
    <property type="evidence" value="ECO:0007669"/>
    <property type="project" value="TreeGrafter"/>
</dbReference>
<dbReference type="Proteomes" id="UP000051645">
    <property type="component" value="Unassembled WGS sequence"/>
</dbReference>
<keyword evidence="5 8" id="KW-0648">Protein biosynthesis</keyword>
<dbReference type="PRINTS" id="PR01045">
    <property type="entry name" value="TRNASYNTHGB"/>
</dbReference>
<comment type="subcellular location">
    <subcellularLocation>
        <location evidence="8">Cytoplasm</location>
    </subcellularLocation>
</comment>
<dbReference type="InterPro" id="IPR006194">
    <property type="entry name" value="Gly-tRNA-synth_heterodimer"/>
</dbReference>
<evidence type="ECO:0000313" key="11">
    <source>
        <dbReference type="Proteomes" id="UP000051645"/>
    </source>
</evidence>
<evidence type="ECO:0000256" key="8">
    <source>
        <dbReference type="HAMAP-Rule" id="MF_00255"/>
    </source>
</evidence>
<proteinExistence type="inferred from homology"/>
<keyword evidence="4 8" id="KW-0067">ATP-binding</keyword>
<keyword evidence="8" id="KW-0963">Cytoplasm</keyword>
<dbReference type="SUPFAM" id="SSF109604">
    <property type="entry name" value="HD-domain/PDEase-like"/>
    <property type="match status" value="1"/>
</dbReference>
<dbReference type="PANTHER" id="PTHR30075">
    <property type="entry name" value="GLYCYL-TRNA SYNTHETASE"/>
    <property type="match status" value="1"/>
</dbReference>
<dbReference type="Proteomes" id="UP000051751">
    <property type="component" value="Unassembled WGS sequence"/>
</dbReference>
<evidence type="ECO:0000313" key="9">
    <source>
        <dbReference type="EMBL" id="KRN29520.1"/>
    </source>
</evidence>
<keyword evidence="3 8" id="KW-0547">Nucleotide-binding</keyword>
<dbReference type="GO" id="GO:0004820">
    <property type="term" value="F:glycine-tRNA ligase activity"/>
    <property type="evidence" value="ECO:0007669"/>
    <property type="project" value="UniProtKB-UniRule"/>
</dbReference>
<dbReference type="Pfam" id="PF02092">
    <property type="entry name" value="tRNA_synt_2f"/>
    <property type="match status" value="1"/>
</dbReference>
<comment type="subunit">
    <text evidence="8">Tetramer of two alpha and two beta subunits.</text>
</comment>
<dbReference type="InterPro" id="IPR015944">
    <property type="entry name" value="Gly-tRNA-synth_bsu"/>
</dbReference>
<dbReference type="EMBL" id="JQAT01000001">
    <property type="protein sequence ID" value="KRN29520.1"/>
    <property type="molecule type" value="Genomic_DNA"/>
</dbReference>
<dbReference type="STRING" id="81857.IV38_GL000405"/>